<evidence type="ECO:0000256" key="2">
    <source>
        <dbReference type="ARBA" id="ARBA00022475"/>
    </source>
</evidence>
<evidence type="ECO:0000313" key="8">
    <source>
        <dbReference type="Proteomes" id="UP000093355"/>
    </source>
</evidence>
<evidence type="ECO:0000256" key="6">
    <source>
        <dbReference type="ARBA" id="ARBA00023136"/>
    </source>
</evidence>
<keyword evidence="2" id="KW-1003">Cell membrane</keyword>
<dbReference type="InterPro" id="IPR004681">
    <property type="entry name" value="TRAP_DctM"/>
</dbReference>
<dbReference type="STRING" id="904291.A7J15_08480"/>
<sequence>MIDPLLIGGLLLGGLIVLLAIGAPVSIAIGLPSAVSLMLVAGFDNGAITSAQQMFRGANSFALLAIPFFVLAGVIMNNGGIAARLINLARVLVGRTPAPLMQSNVIANAIFGTVSGSAVATAAAVGSTMSPMLRKEGYDRAMAAATNVASAPAGMLIPPSNTLIVYSLAAGGTSVGALFMAGYIPGILWALACAAVVFFYARRHPELKGQPFPGWKVFGATVLQALPSLGLIVVAIGGIVAGFFTPTEGSAIAVVYALVLSMIYRTVKLADLPGILYDACRTSAIVIFLIAVSSIMGYVMTYARLPQLIADALFGWTDSKVVVLLIMMLILLIIGIPLDPTPALLIFVPIFLPIAVSYGVDPVHFGIMMVFNLSIAVISPPSAPVLFVGTQVAKTRLEPVIAKMVPFLLVLIAMLFVIVFVPDLSLWLPRVVGLVP</sequence>
<comment type="caution">
    <text evidence="7">The sequence shown here is derived from an EMBL/GenBank/DDBJ whole genome shotgun (WGS) entry which is preliminary data.</text>
</comment>
<keyword evidence="4" id="KW-0812">Transmembrane</keyword>
<keyword evidence="3" id="KW-0997">Cell inner membrane</keyword>
<reference evidence="7 8" key="1">
    <citation type="submission" date="2016-05" db="EMBL/GenBank/DDBJ databases">
        <authorList>
            <person name="Lavstsen T."/>
            <person name="Jespersen J.S."/>
        </authorList>
    </citation>
    <scope>NUCLEOTIDE SEQUENCE [LARGE SCALE GENOMIC DNA]</scope>
    <source>
        <strain evidence="7 8">YLB-01</strain>
    </source>
</reference>
<comment type="subcellular location">
    <subcellularLocation>
        <location evidence="1">Cell inner membrane</location>
        <topology evidence="1">Multi-pass membrane protein</topology>
    </subcellularLocation>
</comment>
<dbReference type="PIRSF" id="PIRSF006066">
    <property type="entry name" value="HI0050"/>
    <property type="match status" value="1"/>
</dbReference>
<dbReference type="GO" id="GO:0005886">
    <property type="term" value="C:plasma membrane"/>
    <property type="evidence" value="ECO:0007669"/>
    <property type="project" value="UniProtKB-SubCell"/>
</dbReference>
<proteinExistence type="predicted"/>
<dbReference type="EMBL" id="LXMD01000025">
    <property type="protein sequence ID" value="OCG73318.1"/>
    <property type="molecule type" value="Genomic_DNA"/>
</dbReference>
<evidence type="ECO:0000256" key="4">
    <source>
        <dbReference type="ARBA" id="ARBA00022692"/>
    </source>
</evidence>
<dbReference type="PANTHER" id="PTHR33362">
    <property type="entry name" value="SIALIC ACID TRAP TRANSPORTER PERMEASE PROTEIN SIAT-RELATED"/>
    <property type="match status" value="1"/>
</dbReference>
<keyword evidence="6" id="KW-0472">Membrane</keyword>
<dbReference type="Proteomes" id="UP000093355">
    <property type="component" value="Unassembled WGS sequence"/>
</dbReference>
<protein>
    <submittedName>
        <fullName evidence="7">Uncharacterized protein</fullName>
    </submittedName>
</protein>
<organism evidence="7 8">
    <name type="scientific">Microbacterium sediminis</name>
    <dbReference type="NCBI Taxonomy" id="904291"/>
    <lineage>
        <taxon>Bacteria</taxon>
        <taxon>Bacillati</taxon>
        <taxon>Actinomycetota</taxon>
        <taxon>Actinomycetes</taxon>
        <taxon>Micrococcales</taxon>
        <taxon>Microbacteriaceae</taxon>
        <taxon>Microbacterium</taxon>
    </lineage>
</organism>
<keyword evidence="8" id="KW-1185">Reference proteome</keyword>
<dbReference type="OrthoDB" id="9777699at2"/>
<dbReference type="PANTHER" id="PTHR33362:SF2">
    <property type="entry name" value="TRAP TRANSPORTER LARGE PERMEASE PROTEIN"/>
    <property type="match status" value="1"/>
</dbReference>
<accession>A0A1B9N9M9</accession>
<evidence type="ECO:0000256" key="1">
    <source>
        <dbReference type="ARBA" id="ARBA00004429"/>
    </source>
</evidence>
<dbReference type="AlphaFoldDB" id="A0A1B9N9M9"/>
<evidence type="ECO:0000256" key="5">
    <source>
        <dbReference type="ARBA" id="ARBA00022989"/>
    </source>
</evidence>
<evidence type="ECO:0000256" key="3">
    <source>
        <dbReference type="ARBA" id="ARBA00022519"/>
    </source>
</evidence>
<gene>
    <name evidence="7" type="ORF">A7J15_08480</name>
</gene>
<keyword evidence="5" id="KW-1133">Transmembrane helix</keyword>
<evidence type="ECO:0000313" key="7">
    <source>
        <dbReference type="EMBL" id="OCG73318.1"/>
    </source>
</evidence>
<dbReference type="RefSeq" id="WP_067026928.1">
    <property type="nucleotide sequence ID" value="NZ_CP038256.1"/>
</dbReference>
<name>A0A1B9N9M9_9MICO</name>
<dbReference type="NCBIfam" id="TIGR00786">
    <property type="entry name" value="dctM"/>
    <property type="match status" value="1"/>
</dbReference>
<dbReference type="GO" id="GO:0022857">
    <property type="term" value="F:transmembrane transporter activity"/>
    <property type="evidence" value="ECO:0007669"/>
    <property type="project" value="TreeGrafter"/>
</dbReference>
<dbReference type="InterPro" id="IPR010656">
    <property type="entry name" value="DctM"/>
</dbReference>
<dbReference type="Pfam" id="PF06808">
    <property type="entry name" value="DctM"/>
    <property type="match status" value="1"/>
</dbReference>